<sequence>MPVSAWPISVWLLIAAPFVGSFLGTLVLRLPEGQAVIVDRSRCDACGRTLGPLELIPLVSWILQRGRCRGCGIWLGWFFPLMEIAAFGVAAWAVWTAARPLDAVLFSLYGWTLLSLAVSDARRLILPLPLTVFLIAAGLAAAALSGLDALADRMLAAALGYGVLYLVAVSYRRLRGREGLGMGDPLLMAGIGAWTGALSLPTVLLIASAAGLAAALLAKMAGRPVTMTSALPFGTFLALGGWLAALYGPIGPGWPLG</sequence>
<dbReference type="Pfam" id="PF01478">
    <property type="entry name" value="Peptidase_A24"/>
    <property type="match status" value="1"/>
</dbReference>
<evidence type="ECO:0000256" key="8">
    <source>
        <dbReference type="RuleBase" id="RU003793"/>
    </source>
</evidence>
<dbReference type="GO" id="GO:0032259">
    <property type="term" value="P:methylation"/>
    <property type="evidence" value="ECO:0007669"/>
    <property type="project" value="UniProtKB-KW"/>
</dbReference>
<keyword evidence="9" id="KW-0511">Multifunctional enzyme</keyword>
<evidence type="ECO:0000256" key="1">
    <source>
        <dbReference type="ARBA" id="ARBA00004429"/>
    </source>
</evidence>
<keyword evidence="3" id="KW-1003">Cell membrane</keyword>
<feature type="transmembrane region" description="Helical" evidence="10">
    <location>
        <begin position="73"/>
        <end position="95"/>
    </location>
</feature>
<dbReference type="InterPro" id="IPR010627">
    <property type="entry name" value="Prepilin_pept_A24_N"/>
</dbReference>
<keyword evidence="4" id="KW-0997">Cell inner membrane</keyword>
<feature type="transmembrane region" description="Helical" evidence="10">
    <location>
        <begin position="191"/>
        <end position="218"/>
    </location>
</feature>
<dbReference type="EC" id="3.4.23.43" evidence="9"/>
<gene>
    <name evidence="13" type="ORF">BXY39_2249</name>
</gene>
<keyword evidence="9" id="KW-0378">Hydrolase</keyword>
<dbReference type="InterPro" id="IPR050882">
    <property type="entry name" value="Prepilin_peptidase/N-MTase"/>
</dbReference>
<comment type="function">
    <text evidence="9">Plays an essential role in type IV pili and type II pseudopili formation by proteolytically removing the leader sequence from substrate proteins and subsequently monomethylating the alpha-amino group of the newly exposed N-terminal phenylalanine.</text>
</comment>
<keyword evidence="9" id="KW-0808">Transferase</keyword>
<evidence type="ECO:0000256" key="2">
    <source>
        <dbReference type="ARBA" id="ARBA00005801"/>
    </source>
</evidence>
<evidence type="ECO:0000256" key="9">
    <source>
        <dbReference type="RuleBase" id="RU003794"/>
    </source>
</evidence>
<keyword evidence="9" id="KW-0489">Methyltransferase</keyword>
<feature type="transmembrane region" description="Helical" evidence="10">
    <location>
        <begin position="230"/>
        <end position="250"/>
    </location>
</feature>
<dbReference type="Pfam" id="PF06750">
    <property type="entry name" value="A24_N_bact"/>
    <property type="match status" value="1"/>
</dbReference>
<dbReference type="InterPro" id="IPR000045">
    <property type="entry name" value="Prepilin_IV_endopep_pep"/>
</dbReference>
<keyword evidence="14" id="KW-1185">Reference proteome</keyword>
<dbReference type="PRINTS" id="PR00864">
    <property type="entry name" value="PREPILNPTASE"/>
</dbReference>
<evidence type="ECO:0000313" key="14">
    <source>
        <dbReference type="Proteomes" id="UP000271227"/>
    </source>
</evidence>
<dbReference type="PANTHER" id="PTHR30487:SF0">
    <property type="entry name" value="PREPILIN LEADER PEPTIDASE_N-METHYLTRANSFERASE-RELATED"/>
    <property type="match status" value="1"/>
</dbReference>
<keyword evidence="9" id="KW-0645">Protease</keyword>
<comment type="subcellular location">
    <subcellularLocation>
        <location evidence="1">Cell inner membrane</location>
        <topology evidence="1">Multi-pass membrane protein</topology>
    </subcellularLocation>
    <subcellularLocation>
        <location evidence="9">Cell membrane</location>
        <topology evidence="9">Multi-pass membrane protein</topology>
    </subcellularLocation>
</comment>
<name>A0A3M0CWI1_9PROT</name>
<evidence type="ECO:0000259" key="11">
    <source>
        <dbReference type="Pfam" id="PF01478"/>
    </source>
</evidence>
<evidence type="ECO:0000256" key="3">
    <source>
        <dbReference type="ARBA" id="ARBA00022475"/>
    </source>
</evidence>
<dbReference type="GO" id="GO:0006465">
    <property type="term" value="P:signal peptide processing"/>
    <property type="evidence" value="ECO:0007669"/>
    <property type="project" value="TreeGrafter"/>
</dbReference>
<keyword evidence="6 10" id="KW-1133">Transmembrane helix</keyword>
<evidence type="ECO:0000256" key="4">
    <source>
        <dbReference type="ARBA" id="ARBA00022519"/>
    </source>
</evidence>
<feature type="domain" description="Prepilin peptidase A24 N-terminal" evidence="12">
    <location>
        <begin position="17"/>
        <end position="96"/>
    </location>
</feature>
<evidence type="ECO:0000256" key="5">
    <source>
        <dbReference type="ARBA" id="ARBA00022692"/>
    </source>
</evidence>
<dbReference type="GO" id="GO:0004190">
    <property type="term" value="F:aspartic-type endopeptidase activity"/>
    <property type="evidence" value="ECO:0007669"/>
    <property type="project" value="UniProtKB-EC"/>
</dbReference>
<evidence type="ECO:0000313" key="13">
    <source>
        <dbReference type="EMBL" id="RMB08153.1"/>
    </source>
</evidence>
<keyword evidence="5 9" id="KW-0812">Transmembrane</keyword>
<feature type="domain" description="Prepilin type IV endopeptidase peptidase" evidence="11">
    <location>
        <begin position="109"/>
        <end position="215"/>
    </location>
</feature>
<dbReference type="FunCoup" id="A0A3M0CWI1">
    <property type="interactions" value="286"/>
</dbReference>
<dbReference type="EMBL" id="REFR01000011">
    <property type="protein sequence ID" value="RMB08153.1"/>
    <property type="molecule type" value="Genomic_DNA"/>
</dbReference>
<reference evidence="13 14" key="1">
    <citation type="submission" date="2018-10" db="EMBL/GenBank/DDBJ databases">
        <title>Genomic Encyclopedia of Archaeal and Bacterial Type Strains, Phase II (KMG-II): from individual species to whole genera.</title>
        <authorList>
            <person name="Goeker M."/>
        </authorList>
    </citation>
    <scope>NUCLEOTIDE SEQUENCE [LARGE SCALE GENOMIC DNA]</scope>
    <source>
        <strain evidence="13 14">DSM 25217</strain>
    </source>
</reference>
<feature type="transmembrane region" description="Helical" evidence="10">
    <location>
        <begin position="154"/>
        <end position="171"/>
    </location>
</feature>
<dbReference type="Proteomes" id="UP000271227">
    <property type="component" value="Unassembled WGS sequence"/>
</dbReference>
<dbReference type="GO" id="GO:0008168">
    <property type="term" value="F:methyltransferase activity"/>
    <property type="evidence" value="ECO:0007669"/>
    <property type="project" value="UniProtKB-KW"/>
</dbReference>
<evidence type="ECO:0000256" key="7">
    <source>
        <dbReference type="ARBA" id="ARBA00023136"/>
    </source>
</evidence>
<evidence type="ECO:0000256" key="10">
    <source>
        <dbReference type="SAM" id="Phobius"/>
    </source>
</evidence>
<keyword evidence="7 10" id="KW-0472">Membrane</keyword>
<evidence type="ECO:0000259" key="12">
    <source>
        <dbReference type="Pfam" id="PF06750"/>
    </source>
</evidence>
<comment type="catalytic activity">
    <reaction evidence="9">
        <text>Typically cleaves a -Gly-|-Phe- bond to release an N-terminal, basic peptide of 5-8 residues from type IV prepilin, and then N-methylates the new N-terminal amino group, the methyl donor being S-adenosyl-L-methionine.</text>
        <dbReference type="EC" id="3.4.23.43"/>
    </reaction>
</comment>
<dbReference type="RefSeq" id="WP_121938890.1">
    <property type="nucleotide sequence ID" value="NZ_REFR01000011.1"/>
</dbReference>
<dbReference type="OrthoDB" id="9789291at2"/>
<comment type="caution">
    <text evidence="13">The sequence shown here is derived from an EMBL/GenBank/DDBJ whole genome shotgun (WGS) entry which is preliminary data.</text>
</comment>
<dbReference type="GO" id="GO:0005886">
    <property type="term" value="C:plasma membrane"/>
    <property type="evidence" value="ECO:0007669"/>
    <property type="project" value="UniProtKB-SubCell"/>
</dbReference>
<evidence type="ECO:0000256" key="6">
    <source>
        <dbReference type="ARBA" id="ARBA00022989"/>
    </source>
</evidence>
<dbReference type="EC" id="2.1.1.-" evidence="9"/>
<organism evidence="13 14">
    <name type="scientific">Eilatimonas milleporae</name>
    <dbReference type="NCBI Taxonomy" id="911205"/>
    <lineage>
        <taxon>Bacteria</taxon>
        <taxon>Pseudomonadati</taxon>
        <taxon>Pseudomonadota</taxon>
        <taxon>Alphaproteobacteria</taxon>
        <taxon>Kordiimonadales</taxon>
        <taxon>Kordiimonadaceae</taxon>
        <taxon>Eilatimonas</taxon>
    </lineage>
</organism>
<accession>A0A3M0CWI1</accession>
<comment type="similarity">
    <text evidence="2 8">Belongs to the peptidase A24 family.</text>
</comment>
<feature type="transmembrane region" description="Helical" evidence="10">
    <location>
        <begin position="124"/>
        <end position="147"/>
    </location>
</feature>
<dbReference type="InterPro" id="IPR014032">
    <property type="entry name" value="Peptidase_A24A_bac"/>
</dbReference>
<feature type="transmembrane region" description="Helical" evidence="10">
    <location>
        <begin position="6"/>
        <end position="28"/>
    </location>
</feature>
<dbReference type="InParanoid" id="A0A3M0CWI1"/>
<dbReference type="Gene3D" id="1.20.120.1220">
    <property type="match status" value="1"/>
</dbReference>
<proteinExistence type="inferred from homology"/>
<protein>
    <recommendedName>
        <fullName evidence="9">Prepilin leader peptidase/N-methyltransferase</fullName>
        <ecNumber evidence="9">2.1.1.-</ecNumber>
        <ecNumber evidence="9">3.4.23.43</ecNumber>
    </recommendedName>
</protein>
<dbReference type="AlphaFoldDB" id="A0A3M0CWI1"/>
<dbReference type="PANTHER" id="PTHR30487">
    <property type="entry name" value="TYPE 4 PREPILIN-LIKE PROTEINS LEADER PEPTIDE-PROCESSING ENZYME"/>
    <property type="match status" value="1"/>
</dbReference>